<dbReference type="HOGENOM" id="CLU_1905299_0_0_11"/>
<accession>E5XT35</accession>
<dbReference type="EMBL" id="ACZI02000002">
    <property type="protein sequence ID" value="EFV12492.1"/>
    <property type="molecule type" value="Genomic_DNA"/>
</dbReference>
<reference evidence="1 2" key="1">
    <citation type="journal article" date="2011" name="Stand. Genomic Sci.">
        <title>High quality draft genome sequence of Segniliparus rugosus CDC 945(T)= (ATCC BAA-974(T)).</title>
        <authorList>
            <person name="Earl A.M."/>
            <person name="Desjardins C.A."/>
            <person name="Fitzgerald M.G."/>
            <person name="Arachchi H.M."/>
            <person name="Zeng Q."/>
            <person name="Mehta T."/>
            <person name="Griggs A."/>
            <person name="Birren B.W."/>
            <person name="Toney N.C."/>
            <person name="Carr J."/>
            <person name="Posey J."/>
            <person name="Butler W.R."/>
        </authorList>
    </citation>
    <scope>NUCLEOTIDE SEQUENCE [LARGE SCALE GENOMIC DNA]</scope>
    <source>
        <strain evidence="2">ATCC BAA-974 / DSM 45345 / CCUG 50838 / CIP 108380 / JCM 13579 / CDC 945</strain>
    </source>
</reference>
<dbReference type="AlphaFoldDB" id="E5XT35"/>
<dbReference type="Proteomes" id="UP000004816">
    <property type="component" value="Unassembled WGS sequence"/>
</dbReference>
<gene>
    <name evidence="1" type="ORF">HMPREF9336_02657</name>
</gene>
<protein>
    <submittedName>
        <fullName evidence="1">Uncharacterized protein</fullName>
    </submittedName>
</protein>
<sequence>MTTFLIVLLVVGAVITLLSLAANRTDTRRVDDESPYADAQRTFIRLIESEEGKAFLTSCQAASKRDGEYDGPSVSAVHETSVDLSVPAGKAAAFNKRSVLDELGNVVSARLSAKPIGGGQVRISFSPFYGEEE</sequence>
<name>E5XT35_SEGRC</name>
<organism evidence="1 2">
    <name type="scientific">Segniliparus rugosus (strain ATCC BAA-974 / DSM 45345 / CCUG 50838 / CIP 108380 / JCM 13579 / CDC 945)</name>
    <dbReference type="NCBI Taxonomy" id="679197"/>
    <lineage>
        <taxon>Bacteria</taxon>
        <taxon>Bacillati</taxon>
        <taxon>Actinomycetota</taxon>
        <taxon>Actinomycetes</taxon>
        <taxon>Mycobacteriales</taxon>
        <taxon>Segniliparaceae</taxon>
        <taxon>Segniliparus</taxon>
    </lineage>
</organism>
<dbReference type="STRING" id="679197.HMPREF9336_02657"/>
<proteinExistence type="predicted"/>
<comment type="caution">
    <text evidence="1">The sequence shown here is derived from an EMBL/GenBank/DDBJ whole genome shotgun (WGS) entry which is preliminary data.</text>
</comment>
<evidence type="ECO:0000313" key="1">
    <source>
        <dbReference type="EMBL" id="EFV12492.1"/>
    </source>
</evidence>
<dbReference type="RefSeq" id="WP_007471162.1">
    <property type="nucleotide sequence ID" value="NZ_KI391953.1"/>
</dbReference>
<keyword evidence="2" id="KW-1185">Reference proteome</keyword>
<evidence type="ECO:0000313" key="2">
    <source>
        <dbReference type="Proteomes" id="UP000004816"/>
    </source>
</evidence>